<feature type="repeat" description="ANK" evidence="3">
    <location>
        <begin position="1171"/>
        <end position="1203"/>
    </location>
</feature>
<feature type="compositionally biased region" description="Low complexity" evidence="4">
    <location>
        <begin position="2592"/>
        <end position="2625"/>
    </location>
</feature>
<keyword evidence="2 3" id="KW-0040">ANK repeat</keyword>
<feature type="region of interest" description="Disordered" evidence="4">
    <location>
        <begin position="3592"/>
        <end position="3615"/>
    </location>
</feature>
<dbReference type="InterPro" id="IPR002110">
    <property type="entry name" value="Ankyrin_rpt"/>
</dbReference>
<feature type="compositionally biased region" description="Basic and acidic residues" evidence="4">
    <location>
        <begin position="678"/>
        <end position="691"/>
    </location>
</feature>
<feature type="compositionally biased region" description="Low complexity" evidence="4">
    <location>
        <begin position="3602"/>
        <end position="3612"/>
    </location>
</feature>
<evidence type="ECO:0000256" key="4">
    <source>
        <dbReference type="SAM" id="MobiDB-lite"/>
    </source>
</evidence>
<dbReference type="STRING" id="100787.A0A0G4MI75"/>
<dbReference type="SUPFAM" id="SSF53474">
    <property type="entry name" value="alpha/beta-Hydrolases"/>
    <property type="match status" value="1"/>
</dbReference>
<proteinExistence type="predicted"/>
<organism evidence="5 6">
    <name type="scientific">Verticillium longisporum</name>
    <name type="common">Verticillium dahliae var. longisporum</name>
    <dbReference type="NCBI Taxonomy" id="100787"/>
    <lineage>
        <taxon>Eukaryota</taxon>
        <taxon>Fungi</taxon>
        <taxon>Dikarya</taxon>
        <taxon>Ascomycota</taxon>
        <taxon>Pezizomycotina</taxon>
        <taxon>Sordariomycetes</taxon>
        <taxon>Hypocreomycetidae</taxon>
        <taxon>Glomerellales</taxon>
        <taxon>Plectosphaerellaceae</taxon>
        <taxon>Verticillium</taxon>
    </lineage>
</organism>
<feature type="repeat" description="ANK" evidence="3">
    <location>
        <begin position="1619"/>
        <end position="1646"/>
    </location>
</feature>
<feature type="repeat" description="ANK" evidence="3">
    <location>
        <begin position="3101"/>
        <end position="3127"/>
    </location>
</feature>
<dbReference type="Proteomes" id="UP000044602">
    <property type="component" value="Unassembled WGS sequence"/>
</dbReference>
<evidence type="ECO:0000256" key="1">
    <source>
        <dbReference type="ARBA" id="ARBA00022737"/>
    </source>
</evidence>
<accession>A0A0G4MI75</accession>
<dbReference type="PANTHER" id="PTHR24198:SF165">
    <property type="entry name" value="ANKYRIN REPEAT-CONTAINING PROTEIN-RELATED"/>
    <property type="match status" value="1"/>
</dbReference>
<dbReference type="SMART" id="SM00248">
    <property type="entry name" value="ANK"/>
    <property type="match status" value="26"/>
</dbReference>
<dbReference type="SUPFAM" id="SSF48403">
    <property type="entry name" value="Ankyrin repeat"/>
    <property type="match status" value="4"/>
</dbReference>
<feature type="compositionally biased region" description="Low complexity" evidence="4">
    <location>
        <begin position="2010"/>
        <end position="2025"/>
    </location>
</feature>
<feature type="compositionally biased region" description="Acidic residues" evidence="4">
    <location>
        <begin position="32"/>
        <end position="53"/>
    </location>
</feature>
<feature type="region of interest" description="Disordered" evidence="4">
    <location>
        <begin position="1943"/>
        <end position="2134"/>
    </location>
</feature>
<dbReference type="Gene3D" id="3.40.50.1820">
    <property type="entry name" value="alpha/beta hydrolase"/>
    <property type="match status" value="1"/>
</dbReference>
<dbReference type="PANTHER" id="PTHR24198">
    <property type="entry name" value="ANKYRIN REPEAT AND PROTEIN KINASE DOMAIN-CONTAINING PROTEIN"/>
    <property type="match status" value="1"/>
</dbReference>
<name>A0A0G4MI75_VERLO</name>
<feature type="compositionally biased region" description="Basic residues" evidence="4">
    <location>
        <begin position="3519"/>
        <end position="3531"/>
    </location>
</feature>
<keyword evidence="1" id="KW-0677">Repeat</keyword>
<sequence length="4177" mass="457896">MARATSPKSSRSSSHESGGTERRRGKMSQVIESEDEGSSANDDEDEDEDDEPNGDAASQRSNSDDELGSHADDRSDAGSTRSRDAMDDSKSGEKAKDKDVDEAGDGKAGTTTPPPPESVRTHSPADQIAPIEYVPYDEPDFGLVDGDRGVLKDGVDFDVVLVHGLHGSKSTTWCDEGESWNTWNKTLIKDDLFGYWTIRELYYWYETNWESTHIYFPDGINEEAQKLVDELVEARKGLDTEAMISAASSSRKLVIAASNAAKYGNIPWETSTLIFLSVPNRIRELERLEDELIDLISTDTTIPGLVRKASQLARDIRTVNAEFLDTNMLLRASIFSVYCRYNRDLATENETTGSPFPFNRFTAVFETPFEFCCHTYRSHKNITRKPAKGDSDWPLEIKRRLLSSTPPIYPYSGRDYHEDLYSWFIDHDMCNEWLASNRGLSIMHVHHQVEEADNSASQAIGASRAVGMSQAIFTCIYTYLKDHPSKGENWVCYFRFDKTDARYRDIKAMLITFLTMIISRFSFDVGSAAEGMEDFDRNVNVSDLVDIFQGFMGLRDNYNTEKITFCVGCFDQCEEESRNWFLRELIRLGSLKESRDKWLFDSSDADFLKAEEVPSGGIWRINAADAATWRPRSPSSNSQASVGVRGVSPVPEPDAAVAGSVVGDGNTQKGGETVVDGPDIHPDAESKKDDAEAPAADQVSRAEGDILIKIPQNTSEPPAADDDPAAGEGTLPSEVDDGVPVPAMSSRILRVLDDRPVLHHIKEELKALVCQHKGETTKPACAVLDWLFRKSQHATMATVEALVARPKSLGPDEVFRSMLDFVDQEIQSQAHRLVTLLRHTLRPLSSHEAAVALTAMALPRATLTDADVAGIIDPLLHNFPGVFELRGQEIFVWSLFEPLSQEMDSKAHGAMAELCLQYLLQPDVHPLIEEHSDNVAKVSWVAFEPRRDFVSYAARYWLDHYRLAGSDAPKEYAYSFFGDEKASRSWREAAISRMMFGFPLRHYFSPIPQIASTGLDDLLDRRLEEDKNSATFSADCDLALSEAASSNHSSVVALLIERRDPSPGALKDAFRFAAGDGCDAVVDVLIEYASRDGNAAKVEWPDNLLSQLSDLGRHDHLRRLLALGLSPDPKDSHTMEPYFPSPLSVALSGPHLEATKVLVDAKADILAVGKKGARPLTVACLVGDPEIVRLLIEKGAEIEAQDENGVTALQGATDWGRLKAVEAMLEHGADHSYGQTDNKEANSTTWKPIVQASQNNYAKIVALLLSKGADANAYGPSGCALYLAARGGHIDVCKMLLENGAVANVSATEFASPLSVAVETGKLELVQLLLDHGAEVEAVFKGTGDDDTKDTPLTIAARQGLTDIVELLLERGANPNHYEGDLDPPLYLASWRGHVLIVKMLLEKGADPNAQLDGQDWTAVHAAYDNPEAMRLLLAKGGDPDRVADSSTALLLAVRWDNLGTLKAVLERSPRPNLEAEDDEHMTALCRACQSSSDDAPEMIRALLDEGADPNHGAGTDNLPLHHCLRQEACLQALLESRPQLDVKDSQGDSALHLIQLHATANVLRKLVMGGADIEAVNNGGLTPLAKAVKSPFTDESVLYLIKKGAQPNLTAPGFEGILHEAVRNCDLPVLKALVKAGADINALSGETGSSILYLIARYLSSSMTGTRETLEYFVEELGLPVNIYGGPLGWPLTAAAHRPGVAFEYLLEHGANTEVEDSIGRRPTHVAAIGLDFGPALRSLISRGASVLASDKMGLLPVHYAAHGGHPEQLKVLLDQPGVLVNAPDADGWTPLMWACTNRRFPVERINLLIAKGADIWARGDGWDHQWSPLRLARFNGLDAEVQALLQPGSAAQESEGVEPEREWDEEFHQIEEGNWLHDECFACMSDMSGKRWRCISCPAEYPVEICFKCYRYKEMIHGQHEFKEEGFEFEHERLKSLEAAGANTPFGDHGDNASGSFSDDGETEVRTTKRDRRASRSSNSDSRSDSSIGIEDEDSDEGFNEDESKTMARATSPKSSRSSSHESGGTERRRGKMSQVIESEDEGSSANDDEDEDEDDEPNGGAASQRSNSEDELDSHADDRSDAGSTRSRDAMDDSKSGEKAKDKSADETGDGKAGTTTPPPPESVRTQSPADQIAPIEYVPYDEPDFGLVDGDRGVRKDGIDFDVVLVHGLHGSKETTWCDEGESWSKTLIKEDLFGYWTIRELYYWYETNWESTHIYFPDGINEEAQKLVDELVEVRKGLDTETPRPLVFVGHDIGGLIVKKALVIAASNAAKYGNIPWETSTLIFLSVPNRIRELERLEDELIDLISTDTTIPGLVRKASQLARDIRTVNAEFLDTNMLLRASIFSVYCRYNRDFATENETTGSPFPFNRFTAVFETPFEFCCHTYRSHKNITRKPAKGDSDWPLEIKRADNSASQAIGASRAVGMSQAIFTCIYTYLKDHPSKGENWVCYFRFDKTDARYRDIKAMLITFLTMIISRFSFDVGSAVEGMEDFDRNVNVSDLVDIFQGFMGLRDNYYTEKITFCVGCFDQCEEESRSWFLRELIRLGSLKESRDKWLFDSSDPDFLKAEEVPSGGIWRINAADAATWRPRSPSSNSQASVSVRGVSPVPEPGVAVAGSVVGDGNTQKSGDTVVDGPDIHPDTEPKKDDAEAPAADQVSRTDGDTQNTSEPPAADDDPVAGEGTLPSEADDAVPVPAMNSRILRVLDDRPVLLHIKEKLKALVCQHKGETTKPACAVLDWLFRKSQHATTATVEALVARPKSLDPDEVFRSMLDFVDQETQSQAHRLVTLLRHTLRPLSSHEAAVALTAMAHPRAILTGADVAGIIDPLLHNFPGVFELRGQEIFVWSLFEPLSEEMDSKAHGAMAELCLQYLLQPDVHPLIEEHSDNVAKVSWVAFEPRRDFIASTGLDDLLDRRLKEDKDSATFSADCDLALSEAASSNHSSVVALLIERRDPSPGALKDAFRFAAGDGCDAVVDVLIEYASRDGNAAKVEWPDNLLSQLSDLGRHDYLRRLLTLGLSPDPKDSHTMEPYFPSPLSVALSGPHLEATKVLVDAKADILAVGKKGARPLTVACLVGDPEIVRLLIEKGAEIEAQDENGATALQGATDWGRLKAVEVMLEHGADHSYGQIDNKEANSTTWKPIVQASQNNYAKIVALLLSKGADANANGPNGCALYLAAKGGHVDVCKMLLENGAVANVSATEFASPLSVAVETGKLELVQLLLDHGAEVEAVFKGTGDDDNKDTPLTIAARQVLGASLHDVLTRLKAEPQRFPQLDLAYSRERPIEDPVSLTLPANGLRLRFDGPEQRLRLIEIIDFTKNHIIFKDRDLVKPANAQGSPSSPTPGESSAGPTFRHIYHRLLGPTYGGEYIPPTADSPDDVGNYVLSYPGVAFTFRLAQSAYSPNKDVVSLLSSSAAQIATSMAVFAGDSWSQARENIWNEILPSIKTVPVLPRGKDVVPDEISLVKIHGGGKIQLFRKWTGASFWVRLGETTPQELVAELGPPNATYRKNDQRMTIHKIRTASHSRTRANGTDTTRPDELTDTDQSSAHTGSDDSNDEVVEDDAVGRVGGECFYNYFYLGFDVLVSTPTPPSQPPPTTATTTLPPSSTAISESPDRLVATKLVLHGNVPGSYEFNRHRRCRWEISYLGDDAAGTTTANSEARFTDIEEGLHEAWKGLLPSGDGRQRQRGMVLNRGWGDSPGSSVEFLGGWEDSGGHGGVQKLDGGDDSTTTLYGFPGLVFEVLKNGTAISESPDRLVATKLVLHGNVPGSYEFNRHRRCRWEISYLEDDAAGTTTANSEVRFTDTEERLHEAWKGLLPSGDGAQRQRGMVLNRGWGDSPGSSVEFLGGWEDSGGHGGVQKLDGGDDSTTTLYGFPGLVFEVLKNGLVNTLTWACSCSTCSTSIIPIFATYRTRACAVGASHAACRYLAMGTPEFDRFFDLPPEIREDIISYLTTAPDLIPLNPLTPFTPFPHDLFLSHPLLHATASLLYYTSNTFILDLTAHARAATERALADPYHNILLSPSARRRIRHLTFRPARLGTAFTTLVLPALTDMILAGSLRHLTVLMPVRRHRGPVAPGRPAPPPTQTERAEDAAFASSPAFRALLRLLADPDLETARLTVLSEHRPLWCAYHDEGAACCYAGRGRGVADVDWRALAAECAGEDPELHIARVGR</sequence>
<feature type="region of interest" description="Disordered" evidence="4">
    <location>
        <begin position="627"/>
        <end position="739"/>
    </location>
</feature>
<feature type="compositionally biased region" description="Acidic residues" evidence="4">
    <location>
        <begin position="1992"/>
        <end position="2003"/>
    </location>
</feature>
<reference evidence="5 6" key="1">
    <citation type="submission" date="2015-05" db="EMBL/GenBank/DDBJ databases">
        <authorList>
            <person name="Wang D.B."/>
            <person name="Wang M."/>
        </authorList>
    </citation>
    <scope>NUCLEOTIDE SEQUENCE [LARGE SCALE GENOMIC DNA]</scope>
    <source>
        <strain evidence="5">VL1</strain>
    </source>
</reference>
<evidence type="ECO:0000256" key="2">
    <source>
        <dbReference type="ARBA" id="ARBA00023043"/>
    </source>
</evidence>
<feature type="compositionally biased region" description="Pro residues" evidence="4">
    <location>
        <begin position="3592"/>
        <end position="3601"/>
    </location>
</feature>
<dbReference type="EMBL" id="CVQH01022750">
    <property type="protein sequence ID" value="CRK33961.1"/>
    <property type="molecule type" value="Genomic_DNA"/>
</dbReference>
<feature type="compositionally biased region" description="Low complexity" evidence="4">
    <location>
        <begin position="1978"/>
        <end position="1991"/>
    </location>
</feature>
<feature type="region of interest" description="Disordered" evidence="4">
    <location>
        <begin position="2589"/>
        <end position="2696"/>
    </location>
</feature>
<feature type="repeat" description="ANK" evidence="3">
    <location>
        <begin position="1547"/>
        <end position="1579"/>
    </location>
</feature>
<feature type="repeat" description="ANK" evidence="3">
    <location>
        <begin position="1788"/>
        <end position="1822"/>
    </location>
</feature>
<feature type="compositionally biased region" description="Low complexity" evidence="4">
    <location>
        <begin position="1"/>
        <end position="17"/>
    </location>
</feature>
<feature type="repeat" description="ANK" evidence="3">
    <location>
        <begin position="1204"/>
        <end position="1230"/>
    </location>
</feature>
<protein>
    <recommendedName>
        <fullName evidence="7">ZZ-type domain-containing protein</fullName>
    </recommendedName>
</protein>
<feature type="repeat" description="ANK" evidence="3">
    <location>
        <begin position="3068"/>
        <end position="3100"/>
    </location>
</feature>
<dbReference type="Gene3D" id="1.25.40.20">
    <property type="entry name" value="Ankyrin repeat-containing domain"/>
    <property type="match status" value="4"/>
</dbReference>
<feature type="compositionally biased region" description="Basic and acidic residues" evidence="4">
    <location>
        <begin position="67"/>
        <end position="105"/>
    </location>
</feature>
<feature type="repeat" description="ANK" evidence="3">
    <location>
        <begin position="1276"/>
        <end position="1308"/>
    </location>
</feature>
<evidence type="ECO:0000313" key="6">
    <source>
        <dbReference type="Proteomes" id="UP000044602"/>
    </source>
</evidence>
<feature type="compositionally biased region" description="Basic and acidic residues" evidence="4">
    <location>
        <begin position="2076"/>
        <end position="2113"/>
    </location>
</feature>
<dbReference type="PROSITE" id="PS50297">
    <property type="entry name" value="ANK_REP_REGION"/>
    <property type="match status" value="11"/>
</dbReference>
<feature type="repeat" description="ANK" evidence="3">
    <location>
        <begin position="3206"/>
        <end position="3238"/>
    </location>
</feature>
<gene>
    <name evidence="5" type="ORF">BN1708_006217</name>
</gene>
<feature type="region of interest" description="Disordered" evidence="4">
    <location>
        <begin position="1"/>
        <end position="126"/>
    </location>
</feature>
<dbReference type="InterPro" id="IPR005373">
    <property type="entry name" value="PHAF1"/>
</dbReference>
<dbReference type="InterPro" id="IPR036770">
    <property type="entry name" value="Ankyrin_rpt-contain_sf"/>
</dbReference>
<feature type="repeat" description="ANK" evidence="3">
    <location>
        <begin position="3173"/>
        <end position="3205"/>
    </location>
</feature>
<feature type="region of interest" description="Disordered" evidence="4">
    <location>
        <begin position="3505"/>
        <end position="3563"/>
    </location>
</feature>
<evidence type="ECO:0008006" key="7">
    <source>
        <dbReference type="Google" id="ProtNLM"/>
    </source>
</evidence>
<dbReference type="InterPro" id="IPR029058">
    <property type="entry name" value="AB_hydrolase_fold"/>
</dbReference>
<evidence type="ECO:0000256" key="3">
    <source>
        <dbReference type="PROSITE-ProRule" id="PRU00023"/>
    </source>
</evidence>
<evidence type="ECO:0000313" key="5">
    <source>
        <dbReference type="EMBL" id="CRK33961.1"/>
    </source>
</evidence>
<feature type="repeat" description="ANK" evidence="3">
    <location>
        <begin position="1348"/>
        <end position="1380"/>
    </location>
</feature>
<feature type="repeat" description="ANK" evidence="3">
    <location>
        <begin position="1309"/>
        <end position="1341"/>
    </location>
</feature>
<dbReference type="Pfam" id="PF12796">
    <property type="entry name" value="Ank_2"/>
    <property type="match status" value="8"/>
</dbReference>
<feature type="compositionally biased region" description="Acidic residues" evidence="4">
    <location>
        <begin position="2040"/>
        <end position="2060"/>
    </location>
</feature>
<dbReference type="Pfam" id="PF03676">
    <property type="entry name" value="PHAF1"/>
    <property type="match status" value="3"/>
</dbReference>
<feature type="repeat" description="ANK" evidence="3">
    <location>
        <begin position="1381"/>
        <end position="1413"/>
    </location>
</feature>
<dbReference type="PROSITE" id="PS50088">
    <property type="entry name" value="ANK_REPEAT"/>
    <property type="match status" value="13"/>
</dbReference>
<feature type="compositionally biased region" description="Polar residues" evidence="4">
    <location>
        <begin position="2661"/>
        <end position="2673"/>
    </location>
</feature>
<keyword evidence="6" id="KW-1185">Reference proteome</keyword>
<feature type="compositionally biased region" description="Basic and acidic residues" evidence="4">
    <location>
        <begin position="2640"/>
        <end position="2653"/>
    </location>
</feature>